<organism evidence="1 2">
    <name type="scientific">Romanomermis culicivorax</name>
    <name type="common">Nematode worm</name>
    <dbReference type="NCBI Taxonomy" id="13658"/>
    <lineage>
        <taxon>Eukaryota</taxon>
        <taxon>Metazoa</taxon>
        <taxon>Ecdysozoa</taxon>
        <taxon>Nematoda</taxon>
        <taxon>Enoplea</taxon>
        <taxon>Dorylaimia</taxon>
        <taxon>Mermithida</taxon>
        <taxon>Mermithoidea</taxon>
        <taxon>Mermithidae</taxon>
        <taxon>Romanomermis</taxon>
    </lineage>
</organism>
<protein>
    <submittedName>
        <fullName evidence="2">Uncharacterized protein</fullName>
    </submittedName>
</protein>
<dbReference type="Proteomes" id="UP000887565">
    <property type="component" value="Unplaced"/>
</dbReference>
<sequence>MSEKREARFAGPGKSAELSFSGFVHSMQSSLKRNQFGPEILKIQKVGKAYHSKVGKTGHPGKVRNHIFEDLGFQCNGPSNRTSLV</sequence>
<accession>A0A915K5F1</accession>
<keyword evidence="1" id="KW-1185">Reference proteome</keyword>
<proteinExistence type="predicted"/>
<dbReference type="WBParaSite" id="nRc.2.0.1.t33970-RA">
    <property type="protein sequence ID" value="nRc.2.0.1.t33970-RA"/>
    <property type="gene ID" value="nRc.2.0.1.g33970"/>
</dbReference>
<evidence type="ECO:0000313" key="2">
    <source>
        <dbReference type="WBParaSite" id="nRc.2.0.1.t33970-RA"/>
    </source>
</evidence>
<evidence type="ECO:0000313" key="1">
    <source>
        <dbReference type="Proteomes" id="UP000887565"/>
    </source>
</evidence>
<dbReference type="AlphaFoldDB" id="A0A915K5F1"/>
<name>A0A915K5F1_ROMCU</name>
<reference evidence="2" key="1">
    <citation type="submission" date="2022-11" db="UniProtKB">
        <authorList>
            <consortium name="WormBaseParasite"/>
        </authorList>
    </citation>
    <scope>IDENTIFICATION</scope>
</reference>